<reference evidence="5 6" key="1">
    <citation type="journal article" date="2016" name="Genome Announc.">
        <title>Draft Whole-Genome Sequence of Trichoderma gamsii T6085, a Promising Biocontrol Agent of Fusarium Head Blight on Wheat.</title>
        <authorList>
            <person name="Baroncelli R."/>
            <person name="Zapparata A."/>
            <person name="Piaggeschi G."/>
            <person name="Sarrocco S."/>
            <person name="Vannacci G."/>
        </authorList>
    </citation>
    <scope>NUCLEOTIDE SEQUENCE [LARGE SCALE GENOMIC DNA]</scope>
    <source>
        <strain evidence="5 6">T6085</strain>
    </source>
</reference>
<feature type="compositionally biased region" description="Basic and acidic residues" evidence="1">
    <location>
        <begin position="929"/>
        <end position="950"/>
    </location>
</feature>
<evidence type="ECO:0000259" key="2">
    <source>
        <dbReference type="Pfam" id="PF06911"/>
    </source>
</evidence>
<evidence type="ECO:0008006" key="7">
    <source>
        <dbReference type="Google" id="ProtNLM"/>
    </source>
</evidence>
<keyword evidence="6" id="KW-1185">Reference proteome</keyword>
<dbReference type="PANTHER" id="PTHR31084">
    <property type="entry name" value="ALPHA-L-FUCOSIDASE 2"/>
    <property type="match status" value="1"/>
</dbReference>
<evidence type="ECO:0000313" key="5">
    <source>
        <dbReference type="EMBL" id="PON22253.1"/>
    </source>
</evidence>
<evidence type="ECO:0000259" key="4">
    <source>
        <dbReference type="Pfam" id="PF22124"/>
    </source>
</evidence>
<dbReference type="Pfam" id="PF06911">
    <property type="entry name" value="Senescence"/>
    <property type="match status" value="1"/>
</dbReference>
<dbReference type="GO" id="GO:0004560">
    <property type="term" value="F:alpha-L-fucosidase activity"/>
    <property type="evidence" value="ECO:0007669"/>
    <property type="project" value="TreeGrafter"/>
</dbReference>
<feature type="domain" description="Glycosyl hydrolase family 95 N-terminal" evidence="3">
    <location>
        <begin position="21"/>
        <end position="268"/>
    </location>
</feature>
<organism evidence="5 6">
    <name type="scientific">Trichoderma gamsii</name>
    <dbReference type="NCBI Taxonomy" id="398673"/>
    <lineage>
        <taxon>Eukaryota</taxon>
        <taxon>Fungi</taxon>
        <taxon>Dikarya</taxon>
        <taxon>Ascomycota</taxon>
        <taxon>Pezizomycotina</taxon>
        <taxon>Sordariomycetes</taxon>
        <taxon>Hypocreomycetidae</taxon>
        <taxon>Hypocreales</taxon>
        <taxon>Hypocreaceae</taxon>
        <taxon>Trichoderma</taxon>
    </lineage>
</organism>
<dbReference type="InterPro" id="IPR008928">
    <property type="entry name" value="6-hairpin_glycosidase_sf"/>
</dbReference>
<evidence type="ECO:0000256" key="1">
    <source>
        <dbReference type="SAM" id="MobiDB-lite"/>
    </source>
</evidence>
<feature type="domain" description="Senescence" evidence="2">
    <location>
        <begin position="1043"/>
        <end position="1229"/>
    </location>
</feature>
<feature type="domain" description="Glycosyl hydrolase family 95 catalytic" evidence="4">
    <location>
        <begin position="299"/>
        <end position="713"/>
    </location>
</feature>
<dbReference type="GeneID" id="29987010"/>
<evidence type="ECO:0000313" key="6">
    <source>
        <dbReference type="Proteomes" id="UP000054821"/>
    </source>
</evidence>
<dbReference type="Gene3D" id="1.50.10.10">
    <property type="match status" value="1"/>
</dbReference>
<dbReference type="Pfam" id="PF14498">
    <property type="entry name" value="Glyco_hyd_65N_2"/>
    <property type="match status" value="1"/>
</dbReference>
<dbReference type="Proteomes" id="UP000054821">
    <property type="component" value="Unassembled WGS sequence"/>
</dbReference>
<dbReference type="InterPro" id="IPR054363">
    <property type="entry name" value="GH95_cat"/>
</dbReference>
<dbReference type="InterPro" id="IPR009686">
    <property type="entry name" value="Senescence/spartin_C"/>
</dbReference>
<feature type="compositionally biased region" description="Gly residues" evidence="1">
    <location>
        <begin position="1296"/>
        <end position="1313"/>
    </location>
</feature>
<dbReference type="InterPro" id="IPR012341">
    <property type="entry name" value="6hp_glycosidase-like_sf"/>
</dbReference>
<accession>A0A2P4ZD90</accession>
<dbReference type="EMBL" id="JPDN02000040">
    <property type="protein sequence ID" value="PON22253.1"/>
    <property type="molecule type" value="Genomic_DNA"/>
</dbReference>
<sequence>MKAIVAALAIGQTGVAARKFWTSKPADPGNVLMTGYTIGNGRQGGLPLGIPGDDLLCLNDDSVWRGGPFSNSSYTGGNPSASLAHFLPGIQEFIFQNGTGDESALYGGSSDYGSYEALANLTVSIAGVTKYSNYKRTLDLETALHSAEFTANGATFQTVQFCTFPDQVCVYHVNSNKPLPDITFGLVDNYRTNPASTVKCSSSGIWLSGRTVANDGEGLIGMKIDAQASALSTSGLKATCNSKGQTVLSTKSVKSATIVVASGTEYDAKKGNAANNYSFRGVDPHPGVVKTINAVSKKSYNTIVQRHVADHGEWFNKFTLDLPDPNNSAEVDSVELLTNYSTDKGDPFVEGLLIDYGKYMFIASSRPGSLPPNLQGSWAPDGNPAWSSDYHIDVNVQMNHWHVEKMGLGGLTDPLWDFMTYTWVPRGTETARLWYNASGWVAFTNTNIFGHTAQENDATWSDVAHDIAWMMAHVWDRYDYGRDKNWYASVGYPLMKGVASFWIDLLVQDDYFKDGTLVANPCNSPEHGPTTFGCAQFQQVIWELFDHIIKDWNASDDKDESFLKRLKESYGKLDPGVHVGSWGQIQEWKLDIDVKNDTHRHLSHLYGFYPGYVISSVHGDNKTIMDAVATSLYSRGNGTDDSNTGWEKVWRGACWGQLGVTDEAYKELKYTIDMNFAANGLSVYTAGSWPYELALPFQIDANFGLSANALAMLYTDLPKKWGDNSLQKVILGPAIPAEWAGGSVKGASLRGGGTVDFGWDDDGVVNKAVLHGRSLPIVVVNKKGKDPKLLYSVAGVKAYHLANGTEQSLTPSGPQTLSLLMVPTSSGFADPASTGSGNGNGEQDFYLHLHLPPELDLPMPATTQIYHQPPSSYLIPRWDLGPGNGAFTRLEFPVVGSRPNVQEDVDTFETILAQCTAFLERAPAPAPPPEKRRPSDAARAKAREAGRDEPPPYNPANFDEGEAYVRGSHSSHLPGRIVLVDEEDGSVMGELSGGFNVVEDGAVTPGSKEPVEIILPADGSNNISVQPAYDYIEDTMHPAYKKSTIVSAGTKASRLLITTSDYLAKTMQNQADSFTKSTKPAANPMTFAPTTHDHIRRINHYSTKVATLSAQTIGSINHFAQNFGAGMSKRKDGKARGYDQEGNVIETYKPGVLNKSLMAFNTVVDGMEHAGKTLLSGTTSSMSTMVGHRWGPEAGEMSRNLGGGFKNVGLVYIDVTGVSRRAILKSVAKGMVVGKVKGGGQIIVDDNNGTDNIAVVSGGNGNGKCNGSRSASGSGSSSRNESRSGNGKSSAVHDTYGGGATIPGSKEGNGNGNGKKAAW</sequence>
<dbReference type="PANTHER" id="PTHR31084:SF3">
    <property type="entry name" value="ALPHA-FUCOSIDASE A"/>
    <property type="match status" value="1"/>
</dbReference>
<name>A0A2P4ZD90_9HYPO</name>
<protein>
    <recommendedName>
        <fullName evidence="7">Glycosyl hydrolase family 95 N-terminal domain-containing protein</fullName>
    </recommendedName>
</protein>
<evidence type="ECO:0000259" key="3">
    <source>
        <dbReference type="Pfam" id="PF14498"/>
    </source>
</evidence>
<dbReference type="InterPro" id="IPR027414">
    <property type="entry name" value="GH95_N_dom"/>
</dbReference>
<feature type="region of interest" description="Disordered" evidence="1">
    <location>
        <begin position="920"/>
        <end position="961"/>
    </location>
</feature>
<dbReference type="GO" id="GO:0005975">
    <property type="term" value="P:carbohydrate metabolic process"/>
    <property type="evidence" value="ECO:0007669"/>
    <property type="project" value="InterPro"/>
</dbReference>
<dbReference type="RefSeq" id="XP_024404825.1">
    <property type="nucleotide sequence ID" value="XM_024550444.1"/>
</dbReference>
<comment type="caution">
    <text evidence="5">The sequence shown here is derived from an EMBL/GenBank/DDBJ whole genome shotgun (WGS) entry which is preliminary data.</text>
</comment>
<gene>
    <name evidence="5" type="ORF">TGAM01_v208934</name>
</gene>
<feature type="compositionally biased region" description="Low complexity" evidence="1">
    <location>
        <begin position="1265"/>
        <end position="1290"/>
    </location>
</feature>
<proteinExistence type="predicted"/>
<feature type="region of interest" description="Disordered" evidence="1">
    <location>
        <begin position="1258"/>
        <end position="1319"/>
    </location>
</feature>
<dbReference type="SUPFAM" id="SSF48208">
    <property type="entry name" value="Six-hairpin glycosidases"/>
    <property type="match status" value="1"/>
</dbReference>
<dbReference type="Pfam" id="PF22124">
    <property type="entry name" value="Glyco_hydro_95_cat"/>
    <property type="match status" value="1"/>
</dbReference>